<accession>A0A0D2WTT6</accession>
<name>A0A0D2WTT6_CAPO3</name>
<reference evidence="10" key="1">
    <citation type="submission" date="2011-02" db="EMBL/GenBank/DDBJ databases">
        <title>The Genome Sequence of Capsaspora owczarzaki ATCC 30864.</title>
        <authorList>
            <consortium name="The Broad Institute Genome Sequencing Platform"/>
            <person name="Russ C."/>
            <person name="Cuomo C."/>
            <person name="Burger G."/>
            <person name="Gray M.W."/>
            <person name="Holland P.W.H."/>
            <person name="King N."/>
            <person name="Lang F.B.F."/>
            <person name="Roger A.J."/>
            <person name="Ruiz-Trillo I."/>
            <person name="Young S.K."/>
            <person name="Zeng Q."/>
            <person name="Gargeya S."/>
            <person name="Alvarado L."/>
            <person name="Berlin A."/>
            <person name="Chapman S.B."/>
            <person name="Chen Z."/>
            <person name="Freedman E."/>
            <person name="Gellesch M."/>
            <person name="Goldberg J."/>
            <person name="Griggs A."/>
            <person name="Gujja S."/>
            <person name="Heilman E."/>
            <person name="Heiman D."/>
            <person name="Howarth C."/>
            <person name="Mehta T."/>
            <person name="Neiman D."/>
            <person name="Pearson M."/>
            <person name="Roberts A."/>
            <person name="Saif S."/>
            <person name="Shea T."/>
            <person name="Shenoy N."/>
            <person name="Sisk P."/>
            <person name="Stolte C."/>
            <person name="Sykes S."/>
            <person name="White J."/>
            <person name="Yandava C."/>
            <person name="Haas B."/>
            <person name="Nusbaum C."/>
            <person name="Birren B."/>
        </authorList>
    </citation>
    <scope>NUCLEOTIDE SEQUENCE</scope>
    <source>
        <strain evidence="10">ATCC 30864</strain>
    </source>
</reference>
<proteinExistence type="inferred from homology"/>
<feature type="domain" description="Vps53 N-terminal" evidence="8">
    <location>
        <begin position="51"/>
        <end position="507"/>
    </location>
</feature>
<evidence type="ECO:0000313" key="11">
    <source>
        <dbReference type="Proteomes" id="UP000008743"/>
    </source>
</evidence>
<dbReference type="AlphaFoldDB" id="A0A0D2WTT6"/>
<dbReference type="GO" id="GO:0005829">
    <property type="term" value="C:cytosol"/>
    <property type="evidence" value="ECO:0007669"/>
    <property type="project" value="GOC"/>
</dbReference>
<keyword evidence="5" id="KW-0333">Golgi apparatus</keyword>
<sequence length="908" mass="101645">MDVASNPPAAAAAAGSDDEVLGSHSRAVAYAPQVEAAIKQVFPSDDPLDSPDFNPVNYINALFPTEQSLANVDAVIKKLQGGVRKLNTNIHDIVHSQTNVKDEGRKALENAQKSINELFSRINDIKGRAGLSESMVKEITRDIKTLDYAKKNLTASMTTLNHLNMLVGSVETLKSMTKQKQYHDAANLLVGCGFVMDHFAAYKSIRQIAELSDSLDAIKLSLRKQIMADFEEAISNKGALSYGGPHLHEGCMVLDVLQKDVKADLIKWFVRRRLSEYVLIYGEGLEPAHPEKIDRRYAWLARNLTDFDHEFKDVFPTSWNMAEYLCREFCEVTYRDLTSILASKKYTVDMKLLLNMIRVTRGFEASLEKRFGTRQAQQHQQQRAELEQQLQQIRGADEEEEEEEVDAALSGIDPNDPQAEVRRRYLEYKKQKARERQQQGKSKTVSARERKKQLLLLQQQQQAEEAAASKSRFVGAISVCFEPYMHIFVDAQDKSIGDMIERFAREFRASDTISTQPGVEPSSDHGGSAGAVFTSATDLFQGYKEILRVHVDQLSVREPLLELSRVFGKHLKNYGNRLLTGQLPKHSSTAAASAIAAALHTGDVRMSREELVLVCGVLNTASHCSATTKKLEEKIKQKIDPEFADRVDMSEHEDFFHDIIANCLQILIQGLEAACEPSFQIMLKMTWNSVESVGDQSDYVTSIAKVFANFVPTVRETVADARYFSNFCLKFATSFVPRVQNAVFRVKPNQTGVEQLLLDMASLKAIVLDMQPVKAQLLDTGSGSGVASTPFSRLVQKTMSKIDMILKVVLQPHEQAEVFVQNYLNYVAEPDINIFQKILDMKNLRKQEQVPLLEQFRQFLPAPPSSAPGTGGASNSEETSRIDINPTRLLNNLTNLSKDLSSKIGRRT</sequence>
<evidence type="ECO:0000259" key="9">
    <source>
        <dbReference type="Pfam" id="PF16854"/>
    </source>
</evidence>
<gene>
    <name evidence="10" type="ORF">CAOG_005605</name>
</gene>
<dbReference type="OrthoDB" id="10261632at2759"/>
<keyword evidence="6" id="KW-0472">Membrane</keyword>
<keyword evidence="4" id="KW-0967">Endosome</keyword>
<dbReference type="PANTHER" id="PTHR12820:SF0">
    <property type="entry name" value="VACUOLAR PROTEIN SORTING-ASSOCIATED PROTEIN 53 HOMOLOG"/>
    <property type="match status" value="1"/>
</dbReference>
<keyword evidence="11" id="KW-1185">Reference proteome</keyword>
<dbReference type="GO" id="GO:0010008">
    <property type="term" value="C:endosome membrane"/>
    <property type="evidence" value="ECO:0007669"/>
    <property type="project" value="UniProtKB-SubCell"/>
</dbReference>
<protein>
    <submittedName>
        <fullName evidence="10">Vacuolar protein sorting 53</fullName>
    </submittedName>
</protein>
<dbReference type="Proteomes" id="UP000008743">
    <property type="component" value="Unassembled WGS sequence"/>
</dbReference>
<evidence type="ECO:0000313" key="10">
    <source>
        <dbReference type="EMBL" id="KJE95118.1"/>
    </source>
</evidence>
<dbReference type="InterPro" id="IPR031745">
    <property type="entry name" value="Vps53_C"/>
</dbReference>
<dbReference type="InterPro" id="IPR038260">
    <property type="entry name" value="Vps53_C_sf"/>
</dbReference>
<feature type="compositionally biased region" description="Acidic residues" evidence="7">
    <location>
        <begin position="397"/>
        <end position="406"/>
    </location>
</feature>
<evidence type="ECO:0000256" key="7">
    <source>
        <dbReference type="SAM" id="MobiDB-lite"/>
    </source>
</evidence>
<dbReference type="InterPro" id="IPR039766">
    <property type="entry name" value="Vps53"/>
</dbReference>
<evidence type="ECO:0000256" key="1">
    <source>
        <dbReference type="ARBA" id="ARBA00004150"/>
    </source>
</evidence>
<feature type="region of interest" description="Disordered" evidence="7">
    <location>
        <begin position="861"/>
        <end position="885"/>
    </location>
</feature>
<evidence type="ECO:0000256" key="4">
    <source>
        <dbReference type="ARBA" id="ARBA00022753"/>
    </source>
</evidence>
<dbReference type="FunCoup" id="A0A0D2WTT6">
    <property type="interactions" value="433"/>
</dbReference>
<dbReference type="RefSeq" id="XP_004346278.2">
    <property type="nucleotide sequence ID" value="XM_004346228.2"/>
</dbReference>
<dbReference type="EMBL" id="KE346368">
    <property type="protein sequence ID" value="KJE95118.1"/>
    <property type="molecule type" value="Genomic_DNA"/>
</dbReference>
<dbReference type="eggNOG" id="KOG2180">
    <property type="taxonomic scope" value="Eukaryota"/>
</dbReference>
<evidence type="ECO:0000256" key="2">
    <source>
        <dbReference type="ARBA" id="ARBA00004481"/>
    </source>
</evidence>
<evidence type="ECO:0000256" key="5">
    <source>
        <dbReference type="ARBA" id="ARBA00023034"/>
    </source>
</evidence>
<feature type="domain" description="Vps53 C-terminal" evidence="9">
    <location>
        <begin position="754"/>
        <end position="843"/>
    </location>
</feature>
<dbReference type="Gene3D" id="1.10.357.110">
    <property type="entry name" value="Vacuolar protein sorting-associated protein 53, C-terminus"/>
    <property type="match status" value="1"/>
</dbReference>
<dbReference type="InterPro" id="IPR007234">
    <property type="entry name" value="Vps53_N"/>
</dbReference>
<dbReference type="STRING" id="595528.A0A0D2WTT6"/>
<dbReference type="GO" id="GO:0000938">
    <property type="term" value="C:GARP complex"/>
    <property type="evidence" value="ECO:0007669"/>
    <property type="project" value="InterPro"/>
</dbReference>
<evidence type="ECO:0000256" key="6">
    <source>
        <dbReference type="ARBA" id="ARBA00023136"/>
    </source>
</evidence>
<evidence type="ECO:0000259" key="8">
    <source>
        <dbReference type="Pfam" id="PF04100"/>
    </source>
</evidence>
<dbReference type="InParanoid" id="A0A0D2WTT6"/>
<evidence type="ECO:0000256" key="3">
    <source>
        <dbReference type="ARBA" id="ARBA00008628"/>
    </source>
</evidence>
<organism evidence="10 11">
    <name type="scientific">Capsaspora owczarzaki (strain ATCC 30864)</name>
    <dbReference type="NCBI Taxonomy" id="595528"/>
    <lineage>
        <taxon>Eukaryota</taxon>
        <taxon>Filasterea</taxon>
        <taxon>Capsaspora</taxon>
    </lineage>
</organism>
<dbReference type="PhylomeDB" id="A0A0D2WTT6"/>
<comment type="similarity">
    <text evidence="3">Belongs to the VPS53 family.</text>
</comment>
<dbReference type="PANTHER" id="PTHR12820">
    <property type="entry name" value="VACUOLAR SORTING PROTEIN 53"/>
    <property type="match status" value="1"/>
</dbReference>
<dbReference type="Pfam" id="PF04100">
    <property type="entry name" value="Vps53_N"/>
    <property type="match status" value="1"/>
</dbReference>
<dbReference type="Pfam" id="PF16854">
    <property type="entry name" value="VPS53_C"/>
    <property type="match status" value="1"/>
</dbReference>
<feature type="region of interest" description="Disordered" evidence="7">
    <location>
        <begin position="386"/>
        <end position="416"/>
    </location>
</feature>
<dbReference type="GO" id="GO:0042147">
    <property type="term" value="P:retrograde transport, endosome to Golgi"/>
    <property type="evidence" value="ECO:0007669"/>
    <property type="project" value="InterPro"/>
</dbReference>
<comment type="subcellular location">
    <subcellularLocation>
        <location evidence="2">Endosome membrane</location>
        <topology evidence="2">Peripheral membrane protein</topology>
    </subcellularLocation>
    <subcellularLocation>
        <location evidence="1">Golgi apparatus</location>
        <location evidence="1">trans-Golgi network membrane</location>
        <topology evidence="1">Peripheral membrane protein</topology>
    </subcellularLocation>
</comment>